<evidence type="ECO:0000256" key="3">
    <source>
        <dbReference type="ARBA" id="ARBA00022651"/>
    </source>
</evidence>
<name>A0ABR9ZLW1_9CORY</name>
<dbReference type="PANTHER" id="PTHR38050:SF2">
    <property type="entry name" value="FERULOYL ESTERASE C-RELATED"/>
    <property type="match status" value="1"/>
</dbReference>
<keyword evidence="5" id="KW-0378">Hydrolase</keyword>
<evidence type="ECO:0000256" key="7">
    <source>
        <dbReference type="ARBA" id="ARBA00023326"/>
    </source>
</evidence>
<dbReference type="Proteomes" id="UP000635902">
    <property type="component" value="Unassembled WGS sequence"/>
</dbReference>
<dbReference type="SUPFAM" id="SSF53474">
    <property type="entry name" value="alpha/beta-Hydrolases"/>
    <property type="match status" value="1"/>
</dbReference>
<dbReference type="RefSeq" id="WP_194556387.1">
    <property type="nucleotide sequence ID" value="NZ_JADKMY010000001.1"/>
</dbReference>
<dbReference type="EMBL" id="JADKMY010000001">
    <property type="protein sequence ID" value="MBF4553602.1"/>
    <property type="molecule type" value="Genomic_DNA"/>
</dbReference>
<feature type="signal peptide" evidence="8">
    <location>
        <begin position="1"/>
        <end position="26"/>
    </location>
</feature>
<dbReference type="Gene3D" id="3.40.50.1820">
    <property type="entry name" value="alpha/beta hydrolase"/>
    <property type="match status" value="1"/>
</dbReference>
<keyword evidence="2" id="KW-0964">Secreted</keyword>
<evidence type="ECO:0000256" key="2">
    <source>
        <dbReference type="ARBA" id="ARBA00022525"/>
    </source>
</evidence>
<evidence type="ECO:0000256" key="5">
    <source>
        <dbReference type="ARBA" id="ARBA00022801"/>
    </source>
</evidence>
<feature type="chain" id="PRO_5046895842" evidence="8">
    <location>
        <begin position="27"/>
        <end position="319"/>
    </location>
</feature>
<keyword evidence="10" id="KW-1185">Reference proteome</keyword>
<reference evidence="9 10" key="1">
    <citation type="submission" date="2020-10" db="EMBL/GenBank/DDBJ databases">
        <title>Novel species in genus Corynebacterium.</title>
        <authorList>
            <person name="Zhang G."/>
        </authorList>
    </citation>
    <scope>NUCLEOTIDE SEQUENCE [LARGE SCALE GENOMIC DNA]</scope>
    <source>
        <strain evidence="9 10">DSM 45110</strain>
    </source>
</reference>
<dbReference type="Pfam" id="PF00756">
    <property type="entry name" value="Esterase"/>
    <property type="match status" value="1"/>
</dbReference>
<dbReference type="InterPro" id="IPR043595">
    <property type="entry name" value="FaeB/C/D"/>
</dbReference>
<dbReference type="InterPro" id="IPR029058">
    <property type="entry name" value="AB_hydrolase_fold"/>
</dbReference>
<evidence type="ECO:0000313" key="10">
    <source>
        <dbReference type="Proteomes" id="UP000635902"/>
    </source>
</evidence>
<comment type="caution">
    <text evidence="9">The sequence shown here is derived from an EMBL/GenBank/DDBJ whole genome shotgun (WGS) entry which is preliminary data.</text>
</comment>
<sequence length="319" mass="33518">MIKKKLATVVATMAVALSAFIAPAQAQSDLPESSAGIDINAEINRLLGQLSQFPQIPNLPNPSKPLTRDSVDVAGQGNRQYLIETPSNMDPNRTYPVVFGFSGWQHSASMYRDYADLDVAAGQEAILVYPEGNAQAWEGPKYAPSGTGQDVAFVKTILDKVKTQYKVDASRVFATGLSNGGGMALALACQAPETFAAVASVSGAYYNSASLNNCQTGKVDTLVMHGTADDHMLYNGGANDHGGSYYSAPQITQKVAQRNGCTGNALSGPAVSGNVELFTAAGCPAGGDTTHYKVNGGGHSWYAANPAAAQVVWNYFKTH</sequence>
<keyword evidence="4 8" id="KW-0732">Signal</keyword>
<protein>
    <submittedName>
        <fullName evidence="9">Prolyl oligopeptidase family serine peptidase</fullName>
    </submittedName>
</protein>
<evidence type="ECO:0000256" key="8">
    <source>
        <dbReference type="SAM" id="SignalP"/>
    </source>
</evidence>
<evidence type="ECO:0000313" key="9">
    <source>
        <dbReference type="EMBL" id="MBF4553602.1"/>
    </source>
</evidence>
<evidence type="ECO:0000256" key="6">
    <source>
        <dbReference type="ARBA" id="ARBA00023277"/>
    </source>
</evidence>
<proteinExistence type="predicted"/>
<accession>A0ABR9ZLW1</accession>
<comment type="subcellular location">
    <subcellularLocation>
        <location evidence="1">Secreted</location>
    </subcellularLocation>
</comment>
<gene>
    <name evidence="9" type="ORF">IRY30_05840</name>
</gene>
<keyword evidence="3" id="KW-0858">Xylan degradation</keyword>
<keyword evidence="7" id="KW-0624">Polysaccharide degradation</keyword>
<dbReference type="InterPro" id="IPR000801">
    <property type="entry name" value="Esterase-like"/>
</dbReference>
<evidence type="ECO:0000256" key="1">
    <source>
        <dbReference type="ARBA" id="ARBA00004613"/>
    </source>
</evidence>
<dbReference type="PANTHER" id="PTHR38050">
    <property type="match status" value="1"/>
</dbReference>
<keyword evidence="6" id="KW-0119">Carbohydrate metabolism</keyword>
<evidence type="ECO:0000256" key="4">
    <source>
        <dbReference type="ARBA" id="ARBA00022729"/>
    </source>
</evidence>
<organism evidence="9 10">
    <name type="scientific">Corynebacterium suicordis DSM 45110</name>
    <dbReference type="NCBI Taxonomy" id="1121369"/>
    <lineage>
        <taxon>Bacteria</taxon>
        <taxon>Bacillati</taxon>
        <taxon>Actinomycetota</taxon>
        <taxon>Actinomycetes</taxon>
        <taxon>Mycobacteriales</taxon>
        <taxon>Corynebacteriaceae</taxon>
        <taxon>Corynebacterium</taxon>
    </lineage>
</organism>